<evidence type="ECO:0000313" key="1">
    <source>
        <dbReference type="EMBL" id="WYW21263.1"/>
    </source>
</evidence>
<keyword evidence="2" id="KW-1185">Reference proteome</keyword>
<reference evidence="1" key="1">
    <citation type="submission" date="2023-10" db="EMBL/GenBank/DDBJ databases">
        <title>Whole genome sequencing of actinobacterial strain Amycolatopsis sp. (BCA-696) identifies the underlying plant growth-promoting genes.</title>
        <authorList>
            <person name="Gandham P."/>
            <person name="Vadla N."/>
            <person name="Saji A."/>
            <person name="Srinivas V."/>
            <person name="Ruperao P."/>
            <person name="Selvanayagam S."/>
            <person name="Saxena R.K."/>
            <person name="Rathore A."/>
            <person name="Gopalakrishnan S."/>
            <person name="Thakur V."/>
        </authorList>
    </citation>
    <scope>NUCLEOTIDE SEQUENCE</scope>
    <source>
        <strain evidence="1">BCA-696</strain>
    </source>
</reference>
<organism evidence="1 2">
    <name type="scientific">Amycolatopsis coloradensis</name>
    <dbReference type="NCBI Taxonomy" id="76021"/>
    <lineage>
        <taxon>Bacteria</taxon>
        <taxon>Bacillati</taxon>
        <taxon>Actinomycetota</taxon>
        <taxon>Actinomycetes</taxon>
        <taxon>Pseudonocardiales</taxon>
        <taxon>Pseudonocardiaceae</taxon>
        <taxon>Amycolatopsis</taxon>
    </lineage>
</organism>
<name>A0ACD5BPV2_9PSEU</name>
<proteinExistence type="predicted"/>
<accession>A0ACD5BPV2</accession>
<protein>
    <submittedName>
        <fullName evidence="1">3-oxoacyl-ACP synthase III family protein</fullName>
    </submittedName>
</protein>
<gene>
    <name evidence="1" type="ORF">LCL61_37530</name>
</gene>
<dbReference type="EMBL" id="CP150484">
    <property type="protein sequence ID" value="WYW21263.1"/>
    <property type="molecule type" value="Genomic_DNA"/>
</dbReference>
<sequence>MSRTSPRGTTLPREERPLPAAHIVSTGTALPGDAIDNEVMAKKLGISAEWIEMFIGTRKRHFAIDLETGKPTHTLADLGAQAGAQALARAGLEPEELDFVILATATPDTLMPATVNLIASRLCLNHVSTYQLQSGCAGAVQALDLARRLLDDQHRLGLVIGGDASVKHFVADREMQGLPTSELVNYLLFGDGAGAVVVTADAVPGAIVLRQVLNRFTGLGRAPGQVVRWFGAGDLARSQSEPDPPFEEDYKAIEEQVPQLAKEALDEILSSTDWDRESTSYLLPPQLSGRMTSRITSDLALGHATEISCVAETGNTGNATPFFQLDLLYDRIRPGERAVAIAIESSKWIKGAFTVEGK</sequence>
<evidence type="ECO:0000313" key="2">
    <source>
        <dbReference type="Proteomes" id="UP001456344"/>
    </source>
</evidence>
<dbReference type="Proteomes" id="UP001456344">
    <property type="component" value="Chromosome"/>
</dbReference>